<evidence type="ECO:0008006" key="4">
    <source>
        <dbReference type="Google" id="ProtNLM"/>
    </source>
</evidence>
<keyword evidence="3" id="KW-1185">Reference proteome</keyword>
<evidence type="ECO:0000256" key="1">
    <source>
        <dbReference type="SAM" id="MobiDB-lite"/>
    </source>
</evidence>
<feature type="region of interest" description="Disordered" evidence="1">
    <location>
        <begin position="274"/>
        <end position="307"/>
    </location>
</feature>
<feature type="compositionally biased region" description="Low complexity" evidence="1">
    <location>
        <begin position="349"/>
        <end position="366"/>
    </location>
</feature>
<evidence type="ECO:0000313" key="2">
    <source>
        <dbReference type="EMBL" id="KAH8994962.1"/>
    </source>
</evidence>
<name>A0AAD4QF85_9AGAM</name>
<accession>A0AAD4QF85</accession>
<reference evidence="2" key="1">
    <citation type="submission" date="2022-01" db="EMBL/GenBank/DDBJ databases">
        <title>Comparative genomics reveals a dynamic genome evolution in the ectomycorrhizal milk-cap (Lactarius) mushrooms.</title>
        <authorList>
            <consortium name="DOE Joint Genome Institute"/>
            <person name="Lebreton A."/>
            <person name="Tang N."/>
            <person name="Kuo A."/>
            <person name="LaButti K."/>
            <person name="Drula E."/>
            <person name="Barry K."/>
            <person name="Clum A."/>
            <person name="Lipzen A."/>
            <person name="Mousain D."/>
            <person name="Ng V."/>
            <person name="Wang R."/>
            <person name="Wang X."/>
            <person name="Dai Y."/>
            <person name="Henrissat B."/>
            <person name="Grigoriev I.V."/>
            <person name="Guerin-Laguette A."/>
            <person name="Yu F."/>
            <person name="Martin F.M."/>
        </authorList>
    </citation>
    <scope>NUCLEOTIDE SEQUENCE</scope>
    <source>
        <strain evidence="2">QP</strain>
    </source>
</reference>
<dbReference type="Proteomes" id="UP001201163">
    <property type="component" value="Unassembled WGS sequence"/>
</dbReference>
<feature type="region of interest" description="Disordered" evidence="1">
    <location>
        <begin position="341"/>
        <end position="368"/>
    </location>
</feature>
<feature type="compositionally biased region" description="Basic residues" evidence="1">
    <location>
        <begin position="286"/>
        <end position="298"/>
    </location>
</feature>
<feature type="region of interest" description="Disordered" evidence="1">
    <location>
        <begin position="1"/>
        <end position="27"/>
    </location>
</feature>
<proteinExistence type="predicted"/>
<evidence type="ECO:0000313" key="3">
    <source>
        <dbReference type="Proteomes" id="UP001201163"/>
    </source>
</evidence>
<gene>
    <name evidence="2" type="ORF">EDB92DRAFT_250378</name>
</gene>
<organism evidence="2 3">
    <name type="scientific">Lactarius akahatsu</name>
    <dbReference type="NCBI Taxonomy" id="416441"/>
    <lineage>
        <taxon>Eukaryota</taxon>
        <taxon>Fungi</taxon>
        <taxon>Dikarya</taxon>
        <taxon>Basidiomycota</taxon>
        <taxon>Agaricomycotina</taxon>
        <taxon>Agaricomycetes</taxon>
        <taxon>Russulales</taxon>
        <taxon>Russulaceae</taxon>
        <taxon>Lactarius</taxon>
    </lineage>
</organism>
<sequence>MPTIVLPPLDDRRASRPLPPIPNSHGAGSSKVLPVLLSSAPSLNHAPHTGVSTLRTSYAHSSHSSYMPAPVATPLSRALQEPRILTHFLRYLQWHDFRSLAMTCTYCRDLLQHAKLRDVVLSAFVPGYQYCLRHADLGASGDIEVRFSDLSHFMISQQRSLHHYPTHALASLSTPHVIPVLDERANRYIELCQAHSRMVLLLQALIHSSLSPVSEELEDPSLRYRNTEQQVGRELVFPAPLSFFSTEEKNRSHALQLTTRRHIRFFSLPTTFRRSPRSMEGEPTKRGRSRMSLGRHRVPPPPPSADPIGLKLYAGSWRGWRRAVAASGSASEGDETLFRRPTRHFACTTDSSRSSTDNSSPSPHSSRLTEFTPVSLTAYGPHDIRAVISRFRAPILRVYFPCSELDQGAINACEAQLDDAGLWQHLSVGDVVCNLGYLPPEEERRGSSSSDLSADGKRGPESWMIFDGIGLVPFTPLAILPLSEPLSLPSPFYYANIVPPPFNPKFTAILPHEEPELSLVLLPARVRSPHSHNGFARIKKYMWLARLGPHCRPGLGEGWHCEWMLEGEGTKEGRQSILDALCGDATGEREWELVMEKCTTTRIWLRLLSTAPTPHSSESQ</sequence>
<dbReference type="EMBL" id="JAKELL010000013">
    <property type="protein sequence ID" value="KAH8994962.1"/>
    <property type="molecule type" value="Genomic_DNA"/>
</dbReference>
<comment type="caution">
    <text evidence="2">The sequence shown here is derived from an EMBL/GenBank/DDBJ whole genome shotgun (WGS) entry which is preliminary data.</text>
</comment>
<dbReference type="AlphaFoldDB" id="A0AAD4QF85"/>
<protein>
    <recommendedName>
        <fullName evidence="4">F-box domain-containing protein</fullName>
    </recommendedName>
</protein>